<dbReference type="AlphaFoldDB" id="A0AA36XJT4"/>
<evidence type="ECO:0000256" key="5">
    <source>
        <dbReference type="HAMAP-Rule" id="MF_01080"/>
    </source>
</evidence>
<comment type="function">
    <text evidence="5">Responsible for synthesis of pseudouridine from uracil-55 in the psi GC loop of transfer RNAs.</text>
</comment>
<evidence type="ECO:0000313" key="10">
    <source>
        <dbReference type="EMBL" id="EGQ76234.1"/>
    </source>
</evidence>
<dbReference type="InterPro" id="IPR015947">
    <property type="entry name" value="PUA-like_sf"/>
</dbReference>
<dbReference type="SUPFAM" id="SSF88697">
    <property type="entry name" value="PUA domain-like"/>
    <property type="match status" value="1"/>
</dbReference>
<evidence type="ECO:0000256" key="1">
    <source>
        <dbReference type="ARBA" id="ARBA00000385"/>
    </source>
</evidence>
<dbReference type="Proteomes" id="UP000004982">
    <property type="component" value="Unassembled WGS sequence"/>
</dbReference>
<accession>A0AA36XJT4</accession>
<dbReference type="GO" id="GO:1990481">
    <property type="term" value="P:mRNA pseudouridine synthesis"/>
    <property type="evidence" value="ECO:0007669"/>
    <property type="project" value="TreeGrafter"/>
</dbReference>
<dbReference type="SUPFAM" id="SSF55120">
    <property type="entry name" value="Pseudouridine synthase"/>
    <property type="match status" value="1"/>
</dbReference>
<dbReference type="InterPro" id="IPR020103">
    <property type="entry name" value="PsdUridine_synth_cat_dom_sf"/>
</dbReference>
<dbReference type="InterPro" id="IPR015240">
    <property type="entry name" value="tRNA_sdUridine_synth_fam1_C"/>
</dbReference>
<feature type="compositionally biased region" description="Basic residues" evidence="6">
    <location>
        <begin position="1"/>
        <end position="18"/>
    </location>
</feature>
<comment type="similarity">
    <text evidence="2 5">Belongs to the pseudouridine synthase TruB family. Type 1 subfamily.</text>
</comment>
<feature type="region of interest" description="Disordered" evidence="6">
    <location>
        <begin position="1"/>
        <end position="24"/>
    </location>
</feature>
<dbReference type="Pfam" id="PF16198">
    <property type="entry name" value="TruB_C_2"/>
    <property type="match status" value="1"/>
</dbReference>
<dbReference type="GO" id="GO:0003723">
    <property type="term" value="F:RNA binding"/>
    <property type="evidence" value="ECO:0007669"/>
    <property type="project" value="InterPro"/>
</dbReference>
<comment type="caution">
    <text evidence="10">The sequence shown here is derived from an EMBL/GenBank/DDBJ whole genome shotgun (WGS) entry which is preliminary data.</text>
</comment>
<feature type="domain" description="tRNA pseudouridylate synthase B C-terminal" evidence="9">
    <location>
        <begin position="229"/>
        <end position="286"/>
    </location>
</feature>
<gene>
    <name evidence="5 10" type="primary">truB</name>
    <name evidence="10" type="ORF">HMPREF9418_2095</name>
</gene>
<dbReference type="Gene3D" id="2.30.130.10">
    <property type="entry name" value="PUA domain"/>
    <property type="match status" value="1"/>
</dbReference>
<keyword evidence="3 5" id="KW-0819">tRNA processing</keyword>
<dbReference type="CDD" id="cd21152">
    <property type="entry name" value="PUA_TruB_bacterial"/>
    <property type="match status" value="1"/>
</dbReference>
<comment type="catalytic activity">
    <reaction evidence="1 5">
        <text>uridine(55) in tRNA = pseudouridine(55) in tRNA</text>
        <dbReference type="Rhea" id="RHEA:42532"/>
        <dbReference type="Rhea" id="RHEA-COMP:10101"/>
        <dbReference type="Rhea" id="RHEA-COMP:10102"/>
        <dbReference type="ChEBI" id="CHEBI:65314"/>
        <dbReference type="ChEBI" id="CHEBI:65315"/>
        <dbReference type="EC" id="5.4.99.25"/>
    </reaction>
</comment>
<dbReference type="Pfam" id="PF09157">
    <property type="entry name" value="TruB-C_2"/>
    <property type="match status" value="1"/>
</dbReference>
<dbReference type="GO" id="GO:0031119">
    <property type="term" value="P:tRNA pseudouridine synthesis"/>
    <property type="evidence" value="ECO:0007669"/>
    <property type="project" value="UniProtKB-UniRule"/>
</dbReference>
<evidence type="ECO:0000256" key="4">
    <source>
        <dbReference type="ARBA" id="ARBA00023235"/>
    </source>
</evidence>
<dbReference type="EMBL" id="AFQE01000102">
    <property type="protein sequence ID" value="EGQ76234.1"/>
    <property type="molecule type" value="Genomic_DNA"/>
</dbReference>
<name>A0AA36XJT4_9NEIS</name>
<dbReference type="CDD" id="cd02573">
    <property type="entry name" value="PseudoU_synth_EcTruB"/>
    <property type="match status" value="1"/>
</dbReference>
<dbReference type="EC" id="5.4.99.25" evidence="5"/>
<sequence length="353" mass="39455">MTKWRRKSRWKIKGKGRLKTPQSKREPVFRRPFAIISRPNTRHLPFPTIMTAKPAKRPVNGVLLLDKPEGLSSNTALQKARRLYNAEKAGHTGVLDPLATGLLPVCFGEATKFAQYLLDADKAYTATLKLGEASSTGDAEGEIIATARADISLAEFQTACQALTGNIRQVPPMFSALKHEGKPLYEYARKGIVIERKPRDITIYAIDITEFNAPKAVIDVRCSKGTYIRTLSEDIAKHIGTFAHLTALRRTETAGFTIRESHTLEALAELNETERDALLLPCDVLVRHFPKIELNDRAVTMLKCGQHPQFIEDISANQPIRVYDHRGAFVGLAEYQKEIGRLKALRLMNTAKD</sequence>
<organism evidence="10 11">
    <name type="scientific">Neisseria macacae ATCC 33926</name>
    <dbReference type="NCBI Taxonomy" id="997348"/>
    <lineage>
        <taxon>Bacteria</taxon>
        <taxon>Pseudomonadati</taxon>
        <taxon>Pseudomonadota</taxon>
        <taxon>Betaproteobacteria</taxon>
        <taxon>Neisseriales</taxon>
        <taxon>Neisseriaceae</taxon>
        <taxon>Neisseria</taxon>
    </lineage>
</organism>
<dbReference type="InterPro" id="IPR002501">
    <property type="entry name" value="PsdUridine_synth_N"/>
</dbReference>
<evidence type="ECO:0000256" key="3">
    <source>
        <dbReference type="ARBA" id="ARBA00022694"/>
    </source>
</evidence>
<dbReference type="Gene3D" id="3.30.2350.10">
    <property type="entry name" value="Pseudouridine synthase"/>
    <property type="match status" value="1"/>
</dbReference>
<evidence type="ECO:0000259" key="7">
    <source>
        <dbReference type="Pfam" id="PF01509"/>
    </source>
</evidence>
<dbReference type="PANTHER" id="PTHR13767">
    <property type="entry name" value="TRNA-PSEUDOURIDINE SYNTHASE"/>
    <property type="match status" value="1"/>
</dbReference>
<evidence type="ECO:0000313" key="11">
    <source>
        <dbReference type="Proteomes" id="UP000004982"/>
    </source>
</evidence>
<feature type="domain" description="Pseudouridine synthase II N-terminal" evidence="7">
    <location>
        <begin position="81"/>
        <end position="228"/>
    </location>
</feature>
<evidence type="ECO:0000256" key="2">
    <source>
        <dbReference type="ARBA" id="ARBA00005642"/>
    </source>
</evidence>
<keyword evidence="4 5" id="KW-0413">Isomerase</keyword>
<dbReference type="NCBIfam" id="TIGR00431">
    <property type="entry name" value="TruB"/>
    <property type="match status" value="1"/>
</dbReference>
<dbReference type="GO" id="GO:0160148">
    <property type="term" value="F:tRNA pseudouridine(55) synthase activity"/>
    <property type="evidence" value="ECO:0007669"/>
    <property type="project" value="UniProtKB-EC"/>
</dbReference>
<proteinExistence type="inferred from homology"/>
<dbReference type="InterPro" id="IPR036974">
    <property type="entry name" value="PUA_sf"/>
</dbReference>
<dbReference type="PANTHER" id="PTHR13767:SF2">
    <property type="entry name" value="PSEUDOURIDYLATE SYNTHASE TRUB1"/>
    <property type="match status" value="1"/>
</dbReference>
<dbReference type="FunFam" id="3.30.2350.10:FF:000011">
    <property type="entry name" value="tRNA pseudouridine synthase B"/>
    <property type="match status" value="1"/>
</dbReference>
<evidence type="ECO:0000259" key="8">
    <source>
        <dbReference type="Pfam" id="PF09157"/>
    </source>
</evidence>
<dbReference type="InterPro" id="IPR014780">
    <property type="entry name" value="tRNA_psdUridine_synth_TruB"/>
</dbReference>
<feature type="domain" description="tRNA pseudouridine synthase II TruB subfamily 1 C-terminal" evidence="8">
    <location>
        <begin position="290"/>
        <end position="347"/>
    </location>
</feature>
<reference evidence="10 11" key="1">
    <citation type="submission" date="2011-05" db="EMBL/GenBank/DDBJ databases">
        <authorList>
            <person name="Muzny D."/>
            <person name="Qin X."/>
            <person name="Deng J."/>
            <person name="Jiang H."/>
            <person name="Liu Y."/>
            <person name="Qu J."/>
            <person name="Song X.-Z."/>
            <person name="Zhang L."/>
            <person name="Thornton R."/>
            <person name="Coyle M."/>
            <person name="Francisco L."/>
            <person name="Jackson L."/>
            <person name="Javaid M."/>
            <person name="Korchina V."/>
            <person name="Kovar C."/>
            <person name="Mata R."/>
            <person name="Mathew T."/>
            <person name="Ngo R."/>
            <person name="Nguyen L."/>
            <person name="Nguyen N."/>
            <person name="Okwuonu G."/>
            <person name="Ongeri F."/>
            <person name="Pham C."/>
            <person name="Simmons D."/>
            <person name="Wilczek-Boney K."/>
            <person name="Hale W."/>
            <person name="Jakkamsetti A."/>
            <person name="Pham P."/>
            <person name="Ruth R."/>
            <person name="San Lucas F."/>
            <person name="Warren J."/>
            <person name="Zhang J."/>
            <person name="Zhao Z."/>
            <person name="Zhou C."/>
            <person name="Zhu D."/>
            <person name="Lee S."/>
            <person name="Bess C."/>
            <person name="Blankenburg K."/>
            <person name="Forbes L."/>
            <person name="Fu Q."/>
            <person name="Gubbala S."/>
            <person name="Hirani K."/>
            <person name="Jayaseelan J.C."/>
            <person name="Lara F."/>
            <person name="Munidasa M."/>
            <person name="Palculict T."/>
            <person name="Patil S."/>
            <person name="Pu L.-L."/>
            <person name="Saada N."/>
            <person name="Tang L."/>
            <person name="Weissenberger G."/>
            <person name="Zhu Y."/>
            <person name="Hemphill L."/>
            <person name="Shang Y."/>
            <person name="Youmans B."/>
            <person name="Ayvaz T."/>
            <person name="Ross M."/>
            <person name="Santibanez J."/>
            <person name="Aqrawi P."/>
            <person name="Gross S."/>
            <person name="Joshi V."/>
            <person name="Fowler G."/>
            <person name="Nazareth L."/>
            <person name="Reid J."/>
            <person name="Worley K."/>
            <person name="Petrosino J."/>
            <person name="Highlander S."/>
            <person name="Gibbs R."/>
        </authorList>
    </citation>
    <scope>NUCLEOTIDE SEQUENCE [LARGE SCALE GENOMIC DNA]</scope>
    <source>
        <strain evidence="10 11">ATCC 33926</strain>
    </source>
</reference>
<dbReference type="Pfam" id="PF01509">
    <property type="entry name" value="TruB_N"/>
    <property type="match status" value="1"/>
</dbReference>
<evidence type="ECO:0000259" key="9">
    <source>
        <dbReference type="Pfam" id="PF16198"/>
    </source>
</evidence>
<dbReference type="HAMAP" id="MF_01080">
    <property type="entry name" value="TruB_bact"/>
    <property type="match status" value="1"/>
</dbReference>
<protein>
    <recommendedName>
        <fullName evidence="5">tRNA pseudouridine synthase B</fullName>
        <ecNumber evidence="5">5.4.99.25</ecNumber>
    </recommendedName>
    <alternativeName>
        <fullName evidence="5">tRNA pseudouridine(55) synthase</fullName>
        <shortName evidence="5">Psi55 synthase</shortName>
    </alternativeName>
    <alternativeName>
        <fullName evidence="5">tRNA pseudouridylate synthase</fullName>
    </alternativeName>
    <alternativeName>
        <fullName evidence="5">tRNA-uridine isomerase</fullName>
    </alternativeName>
</protein>
<feature type="active site" description="Nucleophile" evidence="5">
    <location>
        <position position="96"/>
    </location>
</feature>
<evidence type="ECO:0000256" key="6">
    <source>
        <dbReference type="SAM" id="MobiDB-lite"/>
    </source>
</evidence>
<dbReference type="InterPro" id="IPR032819">
    <property type="entry name" value="TruB_C"/>
</dbReference>